<reference evidence="2 3" key="1">
    <citation type="journal article" date="2021" name="ISME Commun">
        <title>Automated analysis of genomic sequences facilitates high-throughput and comprehensive description of bacteria.</title>
        <authorList>
            <person name="Hitch T.C.A."/>
        </authorList>
    </citation>
    <scope>NUCLEOTIDE SEQUENCE [LARGE SCALE GENOMIC DNA]</scope>
    <source>
        <strain evidence="2 3">Sanger_31</strain>
    </source>
</reference>
<accession>A0AAE3LN81</accession>
<name>A0AAE3LN81_9FIRM</name>
<gene>
    <name evidence="2" type="ORF">OCV57_11050</name>
</gene>
<evidence type="ECO:0000313" key="3">
    <source>
        <dbReference type="Proteomes" id="UP001208131"/>
    </source>
</evidence>
<keyword evidence="1" id="KW-0472">Membrane</keyword>
<feature type="transmembrane region" description="Helical" evidence="1">
    <location>
        <begin position="20"/>
        <end position="42"/>
    </location>
</feature>
<dbReference type="AlphaFoldDB" id="A0AAE3LN81"/>
<dbReference type="EMBL" id="JAOQJZ010000012">
    <property type="protein sequence ID" value="MCU6706456.1"/>
    <property type="molecule type" value="Genomic_DNA"/>
</dbReference>
<dbReference type="RefSeq" id="WP_267301604.1">
    <property type="nucleotide sequence ID" value="NZ_JAOQJZ010000012.1"/>
</dbReference>
<protein>
    <submittedName>
        <fullName evidence="2">Uncharacterized protein</fullName>
    </submittedName>
</protein>
<evidence type="ECO:0000256" key="1">
    <source>
        <dbReference type="SAM" id="Phobius"/>
    </source>
</evidence>
<sequence>MKEIKVAKYSKQWCKTRMTIYTIICIISFCVFVLTMPIMVHFYDEYGLHHTKTIVSVMVVLTFFVVWLYCYAKVMQFEHYESYIYNRIKKIKRKQDRKYRKWLM</sequence>
<dbReference type="Proteomes" id="UP001208131">
    <property type="component" value="Unassembled WGS sequence"/>
</dbReference>
<evidence type="ECO:0000313" key="2">
    <source>
        <dbReference type="EMBL" id="MCU6706456.1"/>
    </source>
</evidence>
<feature type="transmembrane region" description="Helical" evidence="1">
    <location>
        <begin position="54"/>
        <end position="72"/>
    </location>
</feature>
<keyword evidence="1" id="KW-0812">Transmembrane</keyword>
<organism evidence="2 3">
    <name type="scientific">Hominimerdicola aceti</name>
    <dbReference type="NCBI Taxonomy" id="2981726"/>
    <lineage>
        <taxon>Bacteria</taxon>
        <taxon>Bacillati</taxon>
        <taxon>Bacillota</taxon>
        <taxon>Clostridia</taxon>
        <taxon>Eubacteriales</taxon>
        <taxon>Oscillospiraceae</taxon>
        <taxon>Hominimerdicola</taxon>
    </lineage>
</organism>
<comment type="caution">
    <text evidence="2">The sequence shown here is derived from an EMBL/GenBank/DDBJ whole genome shotgun (WGS) entry which is preliminary data.</text>
</comment>
<keyword evidence="1" id="KW-1133">Transmembrane helix</keyword>
<proteinExistence type="predicted"/>
<keyword evidence="3" id="KW-1185">Reference proteome</keyword>